<evidence type="ECO:0000313" key="3">
    <source>
        <dbReference type="Proteomes" id="UP000829517"/>
    </source>
</evidence>
<keyword evidence="1" id="KW-1133">Transmembrane helix</keyword>
<reference evidence="2 3" key="1">
    <citation type="submission" date="2021-01" db="EMBL/GenBank/DDBJ databases">
        <title>Genome sequencing of Joostella atrarenae M1-2 (= KCTC 23194).</title>
        <authorList>
            <person name="Zakaria M.R."/>
            <person name="Lam M.Q."/>
            <person name="Chong C.S."/>
        </authorList>
    </citation>
    <scope>NUCLEOTIDE SEQUENCE [LARGE SCALE GENOMIC DNA]</scope>
    <source>
        <strain evidence="2 3">M1-2</strain>
    </source>
</reference>
<keyword evidence="1" id="KW-0812">Transmembrane</keyword>
<dbReference type="Proteomes" id="UP000829517">
    <property type="component" value="Unassembled WGS sequence"/>
</dbReference>
<feature type="transmembrane region" description="Helical" evidence="1">
    <location>
        <begin position="55"/>
        <end position="72"/>
    </location>
</feature>
<accession>A0ABS9J695</accession>
<dbReference type="Pfam" id="PF10688">
    <property type="entry name" value="Imp-YgjV"/>
    <property type="match status" value="1"/>
</dbReference>
<dbReference type="RefSeq" id="WP_236959918.1">
    <property type="nucleotide sequence ID" value="NZ_JAETXX010000011.1"/>
</dbReference>
<dbReference type="EMBL" id="JAETXX010000011">
    <property type="protein sequence ID" value="MCF8715953.1"/>
    <property type="molecule type" value="Genomic_DNA"/>
</dbReference>
<comment type="caution">
    <text evidence="2">The sequence shown here is derived from an EMBL/GenBank/DDBJ whole genome shotgun (WGS) entry which is preliminary data.</text>
</comment>
<evidence type="ECO:0000256" key="1">
    <source>
        <dbReference type="SAM" id="Phobius"/>
    </source>
</evidence>
<feature type="transmembrane region" description="Helical" evidence="1">
    <location>
        <begin position="32"/>
        <end position="49"/>
    </location>
</feature>
<name>A0ABS9J695_9FLAO</name>
<organism evidence="2 3">
    <name type="scientific">Joostella atrarenae</name>
    <dbReference type="NCBI Taxonomy" id="679257"/>
    <lineage>
        <taxon>Bacteria</taxon>
        <taxon>Pseudomonadati</taxon>
        <taxon>Bacteroidota</taxon>
        <taxon>Flavobacteriia</taxon>
        <taxon>Flavobacteriales</taxon>
        <taxon>Flavobacteriaceae</taxon>
        <taxon>Joostella</taxon>
    </lineage>
</organism>
<protein>
    <submittedName>
        <fullName evidence="2">YgjV family protein</fullName>
    </submittedName>
</protein>
<evidence type="ECO:0000313" key="2">
    <source>
        <dbReference type="EMBL" id="MCF8715953.1"/>
    </source>
</evidence>
<keyword evidence="3" id="KW-1185">Reference proteome</keyword>
<keyword evidence="1" id="KW-0472">Membrane</keyword>
<dbReference type="InterPro" id="IPR019629">
    <property type="entry name" value="Uncharacterised_HI1736/YgjV"/>
</dbReference>
<feature type="transmembrane region" description="Helical" evidence="1">
    <location>
        <begin position="6"/>
        <end position="25"/>
    </location>
</feature>
<sequence>MEFLDTSITELIGYAASLGVLLSFFMKEIKKLRIVNSIGCLFFVIYGLMLPSIPIIITNAAILGVNFYYLFIKKEKSKE</sequence>
<proteinExistence type="predicted"/>
<gene>
    <name evidence="2" type="ORF">JM658_14040</name>
</gene>